<dbReference type="PROSITE" id="PS50297">
    <property type="entry name" value="ANK_REP_REGION"/>
    <property type="match status" value="3"/>
</dbReference>
<evidence type="ECO:0000313" key="4">
    <source>
        <dbReference type="EnsemblMetazoa" id="XP_038070178.1"/>
    </source>
</evidence>
<dbReference type="Pfam" id="PF12796">
    <property type="entry name" value="Ank_2"/>
    <property type="match status" value="1"/>
</dbReference>
<evidence type="ECO:0000256" key="1">
    <source>
        <dbReference type="ARBA" id="ARBA00022737"/>
    </source>
</evidence>
<dbReference type="GO" id="GO:0017020">
    <property type="term" value="F:myosin phosphatase regulator activity"/>
    <property type="evidence" value="ECO:0007669"/>
    <property type="project" value="TreeGrafter"/>
</dbReference>
<dbReference type="EnsemblMetazoa" id="XM_038214250.1">
    <property type="protein sequence ID" value="XP_038070178.1"/>
    <property type="gene ID" value="LOC119739353"/>
</dbReference>
<keyword evidence="5" id="KW-1185">Reference proteome</keyword>
<feature type="compositionally biased region" description="Basic residues" evidence="3">
    <location>
        <begin position="544"/>
        <end position="557"/>
    </location>
</feature>
<evidence type="ECO:0000256" key="3">
    <source>
        <dbReference type="SAM" id="MobiDB-lite"/>
    </source>
</evidence>
<dbReference type="SMART" id="SM00248">
    <property type="entry name" value="ANK"/>
    <property type="match status" value="3"/>
</dbReference>
<dbReference type="PRINTS" id="PR01415">
    <property type="entry name" value="ANKYRIN"/>
</dbReference>
<dbReference type="RefSeq" id="XP_038070178.1">
    <property type="nucleotide sequence ID" value="XM_038214250.1"/>
</dbReference>
<evidence type="ECO:0000256" key="2">
    <source>
        <dbReference type="PROSITE-ProRule" id="PRU00023"/>
    </source>
</evidence>
<reference evidence="4" key="1">
    <citation type="submission" date="2022-11" db="UniProtKB">
        <authorList>
            <consortium name="EnsemblMetazoa"/>
        </authorList>
    </citation>
    <scope>IDENTIFICATION</scope>
</reference>
<feature type="compositionally biased region" description="Basic and acidic residues" evidence="3">
    <location>
        <begin position="387"/>
        <end position="453"/>
    </location>
</feature>
<dbReference type="InterPro" id="IPR002110">
    <property type="entry name" value="Ankyrin_rpt"/>
</dbReference>
<dbReference type="PANTHER" id="PTHR24179">
    <property type="entry name" value="PROTEIN PHOSPHATASE 1 REGULATORY SUBUNIT 12"/>
    <property type="match status" value="1"/>
</dbReference>
<feature type="compositionally biased region" description="Basic residues" evidence="3">
    <location>
        <begin position="215"/>
        <end position="234"/>
    </location>
</feature>
<feature type="compositionally biased region" description="Acidic residues" evidence="3">
    <location>
        <begin position="266"/>
        <end position="276"/>
    </location>
</feature>
<keyword evidence="1" id="KW-0677">Repeat</keyword>
<organism evidence="4 5">
    <name type="scientific">Patiria miniata</name>
    <name type="common">Bat star</name>
    <name type="synonym">Asterina miniata</name>
    <dbReference type="NCBI Taxonomy" id="46514"/>
    <lineage>
        <taxon>Eukaryota</taxon>
        <taxon>Metazoa</taxon>
        <taxon>Echinodermata</taxon>
        <taxon>Eleutherozoa</taxon>
        <taxon>Asterozoa</taxon>
        <taxon>Asteroidea</taxon>
        <taxon>Valvatacea</taxon>
        <taxon>Valvatida</taxon>
        <taxon>Asterinidae</taxon>
        <taxon>Patiria</taxon>
    </lineage>
</organism>
<dbReference type="Gene3D" id="1.25.40.20">
    <property type="entry name" value="Ankyrin repeat-containing domain"/>
    <property type="match status" value="2"/>
</dbReference>
<dbReference type="FunFam" id="1.25.40.20:FF:000198">
    <property type="entry name" value="Myosin binding subunit, isoform P"/>
    <property type="match status" value="1"/>
</dbReference>
<dbReference type="Proteomes" id="UP000887568">
    <property type="component" value="Unplaced"/>
</dbReference>
<dbReference type="GO" id="GO:0005737">
    <property type="term" value="C:cytoplasm"/>
    <property type="evidence" value="ECO:0007669"/>
    <property type="project" value="TreeGrafter"/>
</dbReference>
<dbReference type="Pfam" id="PF13857">
    <property type="entry name" value="Ank_5"/>
    <property type="match status" value="1"/>
</dbReference>
<dbReference type="OrthoDB" id="19014at2759"/>
<feature type="compositionally biased region" description="Basic and acidic residues" evidence="3">
    <location>
        <begin position="525"/>
        <end position="540"/>
    </location>
</feature>
<dbReference type="GO" id="GO:0004857">
    <property type="term" value="F:enzyme inhibitor activity"/>
    <property type="evidence" value="ECO:0007669"/>
    <property type="project" value="TreeGrafter"/>
</dbReference>
<accession>A0A914B2P0</accession>
<dbReference type="PANTHER" id="PTHR24179:SF29">
    <property type="entry name" value="LD46604P"/>
    <property type="match status" value="1"/>
</dbReference>
<evidence type="ECO:0000313" key="5">
    <source>
        <dbReference type="Proteomes" id="UP000887568"/>
    </source>
</evidence>
<dbReference type="OMA" id="WAHGEMI"/>
<sequence>MMKLLVEHHADVNVTDRELWTPLHASSTCGHANLARFLVSKGAELLAINSDGNMPYDICEDEVTLDYIESQMAERGITQDQIDELRDVAPNRMLQELSELIKSNEGDLEATDEMGATYLHIAAANGYDKVAKFLLDSNVDVNAKDSDGWQPIHAAACWAHGEMIQLLVQYGADLEAKTNNDETPLTICEDEDLKNLINQLKAEINAHNHAIGRGLIRRNSSRSKRSSSIRRSSKREKGELRKLDAKGEAMFIQSQSPQGDEIPATDIDEVNVDTEEVPQSPVSIASVTLDGADQEKEERGDINGALETDIIPLPVINEETPESPDRKAQLENGNDSVMRNGGGGEDKPQTGGLDVPTLQRQPKSILKKRKEQEVVEDSNAKKSRKEKPKEVDTRKQELEEERHKEREEREKAKQREREERQRKKEEKERERQRIKEEKRLLRKREKEEKEKEKQLKRKTVTVETENVTEENKIEENKTEESQDKQEERDSNHSGHIETLAELKRHRASEHAKRTHSGESMEEYETSYRKDSVDLLKDHKSQNSTKKKSPHIVRKMLPHRLSGSYTFNEASQGDGHRDSTGSEQNGIGDQSGLNTSELSNTSLEPYPGDPPLKRFTAIEPEVIGGDEDRRCCIIL</sequence>
<feature type="region of interest" description="Disordered" evidence="3">
    <location>
        <begin position="215"/>
        <end position="613"/>
    </location>
</feature>
<protein>
    <recommendedName>
        <fullName evidence="6">Protein phosphatase 1 regulatory subunit 12A</fullName>
    </recommendedName>
</protein>
<feature type="repeat" description="ANK" evidence="2">
    <location>
        <begin position="114"/>
        <end position="146"/>
    </location>
</feature>
<name>A0A914B2P0_PATMI</name>
<feature type="compositionally biased region" description="Basic and acidic residues" evidence="3">
    <location>
        <begin position="235"/>
        <end position="247"/>
    </location>
</feature>
<feature type="repeat" description="ANK" evidence="2">
    <location>
        <begin position="18"/>
        <end position="50"/>
    </location>
</feature>
<dbReference type="InterPro" id="IPR051226">
    <property type="entry name" value="PP1_Regulatory_Subunit"/>
</dbReference>
<feature type="compositionally biased region" description="Basic and acidic residues" evidence="3">
    <location>
        <begin position="469"/>
        <end position="518"/>
    </location>
</feature>
<dbReference type="SUPFAM" id="SSF48403">
    <property type="entry name" value="Ankyrin repeat"/>
    <property type="match status" value="1"/>
</dbReference>
<dbReference type="PROSITE" id="PS50088">
    <property type="entry name" value="ANK_REPEAT"/>
    <property type="match status" value="3"/>
</dbReference>
<keyword evidence="2" id="KW-0040">ANK repeat</keyword>
<feature type="compositionally biased region" description="Polar residues" evidence="3">
    <location>
        <begin position="580"/>
        <end position="602"/>
    </location>
</feature>
<dbReference type="GeneID" id="119739353"/>
<proteinExistence type="predicted"/>
<feature type="repeat" description="ANK" evidence="2">
    <location>
        <begin position="147"/>
        <end position="179"/>
    </location>
</feature>
<evidence type="ECO:0008006" key="6">
    <source>
        <dbReference type="Google" id="ProtNLM"/>
    </source>
</evidence>
<dbReference type="InterPro" id="IPR036770">
    <property type="entry name" value="Ankyrin_rpt-contain_sf"/>
</dbReference>
<dbReference type="AlphaFoldDB" id="A0A914B2P0"/>